<organism evidence="1">
    <name type="scientific">gut metagenome</name>
    <dbReference type="NCBI Taxonomy" id="749906"/>
    <lineage>
        <taxon>unclassified sequences</taxon>
        <taxon>metagenomes</taxon>
        <taxon>organismal metagenomes</taxon>
    </lineage>
</organism>
<sequence length="44" mass="5132">MTTILPICRPFPLQFIHHDTSSPFDSRRPSARRCSLRRSCPLYA</sequence>
<comment type="caution">
    <text evidence="1">The sequence shown here is derived from an EMBL/GenBank/DDBJ whole genome shotgun (WGS) entry which is preliminary data.</text>
</comment>
<reference evidence="1" key="1">
    <citation type="journal article" date="2012" name="PLoS ONE">
        <title>Gene sets for utilization of primary and secondary nutrition supplies in the distal gut of endangered iberian lynx.</title>
        <authorList>
            <person name="Alcaide M."/>
            <person name="Messina E."/>
            <person name="Richter M."/>
            <person name="Bargiela R."/>
            <person name="Peplies J."/>
            <person name="Huws S.A."/>
            <person name="Newbold C.J."/>
            <person name="Golyshin P.N."/>
            <person name="Simon M.A."/>
            <person name="Lopez G."/>
            <person name="Yakimov M.M."/>
            <person name="Ferrer M."/>
        </authorList>
    </citation>
    <scope>NUCLEOTIDE SEQUENCE</scope>
</reference>
<name>J9GQ96_9ZZZZ</name>
<gene>
    <name evidence="1" type="ORF">EVA_07285</name>
</gene>
<evidence type="ECO:0000313" key="1">
    <source>
        <dbReference type="EMBL" id="EJX04608.1"/>
    </source>
</evidence>
<accession>J9GQ96</accession>
<protein>
    <submittedName>
        <fullName evidence="1">Uncharacterized protein</fullName>
    </submittedName>
</protein>
<dbReference type="EMBL" id="AMCI01001754">
    <property type="protein sequence ID" value="EJX04608.1"/>
    <property type="molecule type" value="Genomic_DNA"/>
</dbReference>
<dbReference type="AlphaFoldDB" id="J9GQ96"/>
<proteinExistence type="predicted"/>